<dbReference type="PANTHER" id="PTHR11260:SF773">
    <property type="entry name" value="GLUTATHIONE S-TRANSFERASE U26"/>
    <property type="match status" value="1"/>
</dbReference>
<dbReference type="SUPFAM" id="SSF52833">
    <property type="entry name" value="Thioredoxin-like"/>
    <property type="match status" value="1"/>
</dbReference>
<dbReference type="SFLD" id="SFLDS00019">
    <property type="entry name" value="Glutathione_Transferase_(cytos"/>
    <property type="match status" value="1"/>
</dbReference>
<dbReference type="AlphaFoldDB" id="A0A1Q3ASR4"/>
<dbReference type="EC" id="2.5.1.18" evidence="1"/>
<evidence type="ECO:0000256" key="4">
    <source>
        <dbReference type="RuleBase" id="RU003494"/>
    </source>
</evidence>
<dbReference type="Gene3D" id="1.20.1050.10">
    <property type="match status" value="1"/>
</dbReference>
<dbReference type="SFLD" id="SFLDG00358">
    <property type="entry name" value="Main_(cytGST)"/>
    <property type="match status" value="1"/>
</dbReference>
<evidence type="ECO:0000313" key="7">
    <source>
        <dbReference type="EMBL" id="GAV58612.1"/>
    </source>
</evidence>
<evidence type="ECO:0000259" key="6">
    <source>
        <dbReference type="PROSITE" id="PS50405"/>
    </source>
</evidence>
<evidence type="ECO:0000256" key="1">
    <source>
        <dbReference type="ARBA" id="ARBA00012452"/>
    </source>
</evidence>
<protein>
    <recommendedName>
        <fullName evidence="1">glutathione transferase</fullName>
        <ecNumber evidence="1">2.5.1.18</ecNumber>
    </recommendedName>
</protein>
<keyword evidence="8" id="KW-1185">Reference proteome</keyword>
<dbReference type="InterPro" id="IPR045074">
    <property type="entry name" value="GST_C_Tau"/>
</dbReference>
<evidence type="ECO:0000256" key="2">
    <source>
        <dbReference type="ARBA" id="ARBA00022679"/>
    </source>
</evidence>
<dbReference type="Pfam" id="PF02798">
    <property type="entry name" value="GST_N"/>
    <property type="match status" value="1"/>
</dbReference>
<dbReference type="Pfam" id="PF00043">
    <property type="entry name" value="GST_C"/>
    <property type="match status" value="1"/>
</dbReference>
<keyword evidence="2" id="KW-0808">Transferase</keyword>
<name>A0A1Q3ASR4_CEPFO</name>
<dbReference type="InterPro" id="IPR036282">
    <property type="entry name" value="Glutathione-S-Trfase_C_sf"/>
</dbReference>
<dbReference type="CDD" id="cd03058">
    <property type="entry name" value="GST_N_Tau"/>
    <property type="match status" value="1"/>
</dbReference>
<dbReference type="InParanoid" id="A0A1Q3ASR4"/>
<dbReference type="GO" id="GO:0006749">
    <property type="term" value="P:glutathione metabolic process"/>
    <property type="evidence" value="ECO:0007669"/>
    <property type="project" value="InterPro"/>
</dbReference>
<dbReference type="InterPro" id="IPR045073">
    <property type="entry name" value="Omega/Tau-like"/>
</dbReference>
<dbReference type="InterPro" id="IPR010987">
    <property type="entry name" value="Glutathione-S-Trfase_C-like"/>
</dbReference>
<dbReference type="InterPro" id="IPR004045">
    <property type="entry name" value="Glutathione_S-Trfase_N"/>
</dbReference>
<dbReference type="InterPro" id="IPR004046">
    <property type="entry name" value="GST_C"/>
</dbReference>
<dbReference type="Proteomes" id="UP000187406">
    <property type="component" value="Unassembled WGS sequence"/>
</dbReference>
<feature type="domain" description="GST C-terminal" evidence="6">
    <location>
        <begin position="88"/>
        <end position="208"/>
    </location>
</feature>
<evidence type="ECO:0000313" key="8">
    <source>
        <dbReference type="Proteomes" id="UP000187406"/>
    </source>
</evidence>
<evidence type="ECO:0000259" key="5">
    <source>
        <dbReference type="PROSITE" id="PS50404"/>
    </source>
</evidence>
<dbReference type="FunFam" id="3.40.30.10:FF:000014">
    <property type="entry name" value="Tau class glutathione S-transferase"/>
    <property type="match status" value="1"/>
</dbReference>
<comment type="similarity">
    <text evidence="4">Belongs to the GST superfamily.</text>
</comment>
<dbReference type="STRING" id="3775.A0A1Q3ASR4"/>
<dbReference type="SFLD" id="SFLDG01152">
    <property type="entry name" value="Main.3:_Omega-_and_Tau-like"/>
    <property type="match status" value="1"/>
</dbReference>
<reference evidence="8" key="1">
    <citation type="submission" date="2016-04" db="EMBL/GenBank/DDBJ databases">
        <title>Cephalotus genome sequencing.</title>
        <authorList>
            <person name="Fukushima K."/>
            <person name="Hasebe M."/>
            <person name="Fang X."/>
        </authorList>
    </citation>
    <scope>NUCLEOTIDE SEQUENCE [LARGE SCALE GENOMIC DNA]</scope>
    <source>
        <strain evidence="8">cv. St1</strain>
    </source>
</reference>
<dbReference type="InterPro" id="IPR040079">
    <property type="entry name" value="Glutathione_S-Trfase"/>
</dbReference>
<dbReference type="GO" id="GO:0004364">
    <property type="term" value="F:glutathione transferase activity"/>
    <property type="evidence" value="ECO:0007669"/>
    <property type="project" value="UniProtKB-EC"/>
</dbReference>
<feature type="domain" description="GST N-terminal" evidence="5">
    <location>
        <begin position="3"/>
        <end position="82"/>
    </location>
</feature>
<comment type="catalytic activity">
    <reaction evidence="3">
        <text>RX + glutathione = an S-substituted glutathione + a halide anion + H(+)</text>
        <dbReference type="Rhea" id="RHEA:16437"/>
        <dbReference type="ChEBI" id="CHEBI:15378"/>
        <dbReference type="ChEBI" id="CHEBI:16042"/>
        <dbReference type="ChEBI" id="CHEBI:17792"/>
        <dbReference type="ChEBI" id="CHEBI:57925"/>
        <dbReference type="ChEBI" id="CHEBI:90779"/>
        <dbReference type="EC" id="2.5.1.18"/>
    </reaction>
</comment>
<dbReference type="FunFam" id="1.20.1050.10:FF:000018">
    <property type="entry name" value="Glutathione S-transferase U20"/>
    <property type="match status" value="1"/>
</dbReference>
<evidence type="ECO:0000256" key="3">
    <source>
        <dbReference type="ARBA" id="ARBA00047960"/>
    </source>
</evidence>
<proteinExistence type="inferred from homology"/>
<dbReference type="InterPro" id="IPR036249">
    <property type="entry name" value="Thioredoxin-like_sf"/>
</dbReference>
<dbReference type="GO" id="GO:0005737">
    <property type="term" value="C:cytoplasm"/>
    <property type="evidence" value="ECO:0007669"/>
    <property type="project" value="TreeGrafter"/>
</dbReference>
<dbReference type="OrthoDB" id="202840at2759"/>
<gene>
    <name evidence="7" type="ORF">CFOL_v3_02145</name>
</gene>
<dbReference type="CDD" id="cd03185">
    <property type="entry name" value="GST_C_Tau"/>
    <property type="match status" value="1"/>
</dbReference>
<dbReference type="PROSITE" id="PS50405">
    <property type="entry name" value="GST_CTER"/>
    <property type="match status" value="1"/>
</dbReference>
<organism evidence="7 8">
    <name type="scientific">Cephalotus follicularis</name>
    <name type="common">Albany pitcher plant</name>
    <dbReference type="NCBI Taxonomy" id="3775"/>
    <lineage>
        <taxon>Eukaryota</taxon>
        <taxon>Viridiplantae</taxon>
        <taxon>Streptophyta</taxon>
        <taxon>Embryophyta</taxon>
        <taxon>Tracheophyta</taxon>
        <taxon>Spermatophyta</taxon>
        <taxon>Magnoliopsida</taxon>
        <taxon>eudicotyledons</taxon>
        <taxon>Gunneridae</taxon>
        <taxon>Pentapetalae</taxon>
        <taxon>rosids</taxon>
        <taxon>fabids</taxon>
        <taxon>Oxalidales</taxon>
        <taxon>Cephalotaceae</taxon>
        <taxon>Cephalotus</taxon>
    </lineage>
</organism>
<dbReference type="EMBL" id="BDDD01000079">
    <property type="protein sequence ID" value="GAV58612.1"/>
    <property type="molecule type" value="Genomic_DNA"/>
</dbReference>
<dbReference type="PANTHER" id="PTHR11260">
    <property type="entry name" value="GLUTATHIONE S-TRANSFERASE, GST, SUPERFAMILY, GST DOMAIN CONTAINING"/>
    <property type="match status" value="1"/>
</dbReference>
<dbReference type="SUPFAM" id="SSF47616">
    <property type="entry name" value="GST C-terminal domain-like"/>
    <property type="match status" value="1"/>
</dbReference>
<sequence length="221" mass="25536">MAEKLVLLNTWWSPFAARVRIALAEKGLEYESKEENIFDKSPVLLEMNHVHKKIPVLVHNGMPICESLIILEYIDQVWNHKSPLLPSHPYQRSQARFWADHVDKNMYNIERRIRMEKGEKLEAAKRELVECLKTLEGELGDKAYFAGESIGLVDVALVPFSSWFYTYETLGNFSIEIECPNIVSWSKRCMEKGSVAKSLPDPLKVYDFALEVNKRLGIIEH</sequence>
<comment type="caution">
    <text evidence="7">The sequence shown here is derived from an EMBL/GenBank/DDBJ whole genome shotgun (WGS) entry which is preliminary data.</text>
</comment>
<dbReference type="Gene3D" id="3.40.30.10">
    <property type="entry name" value="Glutaredoxin"/>
    <property type="match status" value="1"/>
</dbReference>
<dbReference type="PROSITE" id="PS50404">
    <property type="entry name" value="GST_NTER"/>
    <property type="match status" value="1"/>
</dbReference>
<accession>A0A1Q3ASR4</accession>